<organism evidence="3 4">
    <name type="scientific">Lophiostoma macrostomum CBS 122681</name>
    <dbReference type="NCBI Taxonomy" id="1314788"/>
    <lineage>
        <taxon>Eukaryota</taxon>
        <taxon>Fungi</taxon>
        <taxon>Dikarya</taxon>
        <taxon>Ascomycota</taxon>
        <taxon>Pezizomycotina</taxon>
        <taxon>Dothideomycetes</taxon>
        <taxon>Pleosporomycetidae</taxon>
        <taxon>Pleosporales</taxon>
        <taxon>Lophiostomataceae</taxon>
        <taxon>Lophiostoma</taxon>
    </lineage>
</organism>
<dbReference type="EMBL" id="MU004428">
    <property type="protein sequence ID" value="KAF2651367.1"/>
    <property type="molecule type" value="Genomic_DNA"/>
</dbReference>
<keyword evidence="4" id="KW-1185">Reference proteome</keyword>
<dbReference type="InterPro" id="IPR011333">
    <property type="entry name" value="SKP1/BTB/POZ_sf"/>
</dbReference>
<dbReference type="InterPro" id="IPR000210">
    <property type="entry name" value="BTB/POZ_dom"/>
</dbReference>
<reference evidence="3" key="1">
    <citation type="journal article" date="2020" name="Stud. Mycol.">
        <title>101 Dothideomycetes genomes: a test case for predicting lifestyles and emergence of pathogens.</title>
        <authorList>
            <person name="Haridas S."/>
            <person name="Albert R."/>
            <person name="Binder M."/>
            <person name="Bloem J."/>
            <person name="Labutti K."/>
            <person name="Salamov A."/>
            <person name="Andreopoulos B."/>
            <person name="Baker S."/>
            <person name="Barry K."/>
            <person name="Bills G."/>
            <person name="Bluhm B."/>
            <person name="Cannon C."/>
            <person name="Castanera R."/>
            <person name="Culley D."/>
            <person name="Daum C."/>
            <person name="Ezra D."/>
            <person name="Gonzalez J."/>
            <person name="Henrissat B."/>
            <person name="Kuo A."/>
            <person name="Liang C."/>
            <person name="Lipzen A."/>
            <person name="Lutzoni F."/>
            <person name="Magnuson J."/>
            <person name="Mondo S."/>
            <person name="Nolan M."/>
            <person name="Ohm R."/>
            <person name="Pangilinan J."/>
            <person name="Park H.-J."/>
            <person name="Ramirez L."/>
            <person name="Alfaro M."/>
            <person name="Sun H."/>
            <person name="Tritt A."/>
            <person name="Yoshinaga Y."/>
            <person name="Zwiers L.-H."/>
            <person name="Turgeon B."/>
            <person name="Goodwin S."/>
            <person name="Spatafora J."/>
            <person name="Crous P."/>
            <person name="Grigoriev I."/>
        </authorList>
    </citation>
    <scope>NUCLEOTIDE SEQUENCE</scope>
    <source>
        <strain evidence="3">CBS 122681</strain>
    </source>
</reference>
<dbReference type="AlphaFoldDB" id="A0A6A6SWC4"/>
<dbReference type="SMART" id="SM00225">
    <property type="entry name" value="BTB"/>
    <property type="match status" value="1"/>
</dbReference>
<proteinExistence type="predicted"/>
<gene>
    <name evidence="3" type="ORF">K491DRAFT_719929</name>
</gene>
<dbReference type="PROSITE" id="PS50097">
    <property type="entry name" value="BTB"/>
    <property type="match status" value="1"/>
</dbReference>
<dbReference type="PANTHER" id="PTHR47843:SF2">
    <property type="entry name" value="BTB DOMAIN-CONTAINING PROTEIN"/>
    <property type="match status" value="1"/>
</dbReference>
<dbReference type="Pfam" id="PF00651">
    <property type="entry name" value="BTB"/>
    <property type="match status" value="1"/>
</dbReference>
<evidence type="ECO:0000313" key="4">
    <source>
        <dbReference type="Proteomes" id="UP000799324"/>
    </source>
</evidence>
<feature type="domain" description="BTB" evidence="2">
    <location>
        <begin position="50"/>
        <end position="117"/>
    </location>
</feature>
<evidence type="ECO:0000313" key="3">
    <source>
        <dbReference type="EMBL" id="KAF2651367.1"/>
    </source>
</evidence>
<sequence length="279" mass="31618">MTSATEASEQPPASTGGKKPSLRISEAVSSPVLIAVRVDDNKTAEENAGIDNAKLSGGKTFYIHRSILTSVSKYFRSALEGNFREAVEKNIDLPDVEVEVFEIFVEWVYSSRLDAFSRRFPAIALSDIEDGLCTSEYEPLFELLSGLYIFADGHEVPELETTVITILFDLLTDRNLNLPSESSMTEVASKVRRNCSLWRLLVDVQCRYDSLLVTVWEGMNHVIDPLPKDLLADMYVRQSRVSRMIHDRVLRYDYELTVCDYHDHATQADREACPRNKKK</sequence>
<protein>
    <recommendedName>
        <fullName evidence="2">BTB domain-containing protein</fullName>
    </recommendedName>
</protein>
<dbReference type="OrthoDB" id="194443at2759"/>
<dbReference type="SUPFAM" id="SSF54695">
    <property type="entry name" value="POZ domain"/>
    <property type="match status" value="1"/>
</dbReference>
<feature type="compositionally biased region" description="Polar residues" evidence="1">
    <location>
        <begin position="1"/>
        <end position="13"/>
    </location>
</feature>
<evidence type="ECO:0000256" key="1">
    <source>
        <dbReference type="SAM" id="MobiDB-lite"/>
    </source>
</evidence>
<dbReference type="Proteomes" id="UP000799324">
    <property type="component" value="Unassembled WGS sequence"/>
</dbReference>
<evidence type="ECO:0000259" key="2">
    <source>
        <dbReference type="PROSITE" id="PS50097"/>
    </source>
</evidence>
<dbReference type="CDD" id="cd18186">
    <property type="entry name" value="BTB_POZ_ZBTB_KLHL-like"/>
    <property type="match status" value="1"/>
</dbReference>
<dbReference type="Gene3D" id="3.30.710.10">
    <property type="entry name" value="Potassium Channel Kv1.1, Chain A"/>
    <property type="match status" value="1"/>
</dbReference>
<name>A0A6A6SWC4_9PLEO</name>
<feature type="region of interest" description="Disordered" evidence="1">
    <location>
        <begin position="1"/>
        <end position="22"/>
    </location>
</feature>
<accession>A0A6A6SWC4</accession>
<dbReference type="PANTHER" id="PTHR47843">
    <property type="entry name" value="BTB DOMAIN-CONTAINING PROTEIN-RELATED"/>
    <property type="match status" value="1"/>
</dbReference>